<dbReference type="AlphaFoldDB" id="A0A915DA68"/>
<dbReference type="Gene3D" id="4.10.410.10">
    <property type="entry name" value="Pancreatic trypsin inhibitor Kunitz domain"/>
    <property type="match status" value="1"/>
</dbReference>
<feature type="transmembrane region" description="Helical" evidence="1">
    <location>
        <begin position="21"/>
        <end position="37"/>
    </location>
</feature>
<dbReference type="Proteomes" id="UP000887574">
    <property type="component" value="Unplaced"/>
</dbReference>
<evidence type="ECO:0000313" key="3">
    <source>
        <dbReference type="Proteomes" id="UP000887574"/>
    </source>
</evidence>
<feature type="domain" description="BPTI/Kunitz inhibitor" evidence="2">
    <location>
        <begin position="42"/>
        <end position="99"/>
    </location>
</feature>
<name>A0A915DA68_9BILA</name>
<keyword evidence="3" id="KW-1185">Reference proteome</keyword>
<protein>
    <submittedName>
        <fullName evidence="4">BPTI/Kunitz inhibitor domain-containing protein</fullName>
    </submittedName>
</protein>
<keyword evidence="1" id="KW-0812">Transmembrane</keyword>
<dbReference type="SMART" id="SM00131">
    <property type="entry name" value="KU"/>
    <property type="match status" value="1"/>
</dbReference>
<organism evidence="3 4">
    <name type="scientific">Ditylenchus dipsaci</name>
    <dbReference type="NCBI Taxonomy" id="166011"/>
    <lineage>
        <taxon>Eukaryota</taxon>
        <taxon>Metazoa</taxon>
        <taxon>Ecdysozoa</taxon>
        <taxon>Nematoda</taxon>
        <taxon>Chromadorea</taxon>
        <taxon>Rhabditida</taxon>
        <taxon>Tylenchina</taxon>
        <taxon>Tylenchomorpha</taxon>
        <taxon>Sphaerularioidea</taxon>
        <taxon>Anguinidae</taxon>
        <taxon>Anguininae</taxon>
        <taxon>Ditylenchus</taxon>
    </lineage>
</organism>
<reference evidence="4" key="1">
    <citation type="submission" date="2022-11" db="UniProtKB">
        <authorList>
            <consortium name="WormBaseParasite"/>
        </authorList>
    </citation>
    <scope>IDENTIFICATION</scope>
</reference>
<keyword evidence="1" id="KW-1133">Transmembrane helix</keyword>
<evidence type="ECO:0000256" key="1">
    <source>
        <dbReference type="SAM" id="Phobius"/>
    </source>
</evidence>
<accession>A0A915DA68</accession>
<sequence>MWRITTSSRVCSNCSDLFTRFLLLLASIFINNCWIVVSTDSCWDKFDAKLRNQCLKGDWQQRYYFDHASMTCQLFWWDSCRSDYSRNYFTDLLSCQWLCEQQQQPEGAHGDQTVTSKAKVCFELFDQHYRDECNGGQWRKQFFFDQQLKKCVSFWYDGCTAQTSLITEYKMPVYAPSNYCFQKPHYIAPAKSKMTPPIAATPSPAGDLPAALAVSKKPTVEELKVEIDSLRLELNKMAYKLNEAVGQVNARVREVAQPAFSASSAPVAAASSVKPIKNSESVYAGFSSDVYYVDSRPKVYSYAPLPVVNHHRFVLPQAAESSSRDLDTAVEVDGYSTGQVVFKDVGACSGANSDYQAKELCGYGYAM</sequence>
<dbReference type="WBParaSite" id="jg1703">
    <property type="protein sequence ID" value="jg1703"/>
    <property type="gene ID" value="jg1703"/>
</dbReference>
<evidence type="ECO:0000259" key="2">
    <source>
        <dbReference type="PROSITE" id="PS50279"/>
    </source>
</evidence>
<evidence type="ECO:0000313" key="4">
    <source>
        <dbReference type="WBParaSite" id="jg1703"/>
    </source>
</evidence>
<keyword evidence="1" id="KW-0472">Membrane</keyword>
<dbReference type="InterPro" id="IPR036880">
    <property type="entry name" value="Kunitz_BPTI_sf"/>
</dbReference>
<dbReference type="PROSITE" id="PS50279">
    <property type="entry name" value="BPTI_KUNITZ_2"/>
    <property type="match status" value="1"/>
</dbReference>
<dbReference type="SUPFAM" id="SSF57362">
    <property type="entry name" value="BPTI-like"/>
    <property type="match status" value="2"/>
</dbReference>
<dbReference type="Pfam" id="PF00014">
    <property type="entry name" value="Kunitz_BPTI"/>
    <property type="match status" value="1"/>
</dbReference>
<dbReference type="GO" id="GO:0004867">
    <property type="term" value="F:serine-type endopeptidase inhibitor activity"/>
    <property type="evidence" value="ECO:0007669"/>
    <property type="project" value="InterPro"/>
</dbReference>
<dbReference type="InterPro" id="IPR002223">
    <property type="entry name" value="Kunitz_BPTI"/>
</dbReference>
<proteinExistence type="predicted"/>